<dbReference type="InterPro" id="IPR005198">
    <property type="entry name" value="Glyco_hydro_76"/>
</dbReference>
<dbReference type="PANTHER" id="PTHR47791:SF3">
    <property type="entry name" value="MEIOTICALLY UP-REGULATED GENE 191 PROTEIN"/>
    <property type="match status" value="1"/>
</dbReference>
<dbReference type="InterPro" id="IPR008928">
    <property type="entry name" value="6-hairpin_glycosidase_sf"/>
</dbReference>
<dbReference type="SUPFAM" id="SSF48208">
    <property type="entry name" value="Six-hairpin glycosidases"/>
    <property type="match status" value="1"/>
</dbReference>
<dbReference type="PROSITE" id="PS51257">
    <property type="entry name" value="PROKAR_LIPOPROTEIN"/>
    <property type="match status" value="1"/>
</dbReference>
<name>A0A563TZZ4_9SPHI</name>
<dbReference type="PANTHER" id="PTHR47791">
    <property type="entry name" value="MEIOTICALLY UP-REGULATED GENE 191 PROTEIN"/>
    <property type="match status" value="1"/>
</dbReference>
<dbReference type="Proteomes" id="UP000318010">
    <property type="component" value="Unassembled WGS sequence"/>
</dbReference>
<keyword evidence="4" id="KW-1185">Reference proteome</keyword>
<sequence length="375" mass="42487">MKKTYMLLLTGFLIAAASCSKGNEGVKTETTKPGNSTTTDSPTFTTTDATTAYTAFNRYYYNPTKKLYYANTLQTNLGAIWTQAIYWDMAMNVYERTKDQSQMAMVNDMYQGGFNEYDGYNWGNTTTWFIYDDMMWWVMALARANQLTGNATYLQKAIAGFDRVWNGSYDPVDGGMFWDFKHSGKNACINFPTVIAAMRLYKITGNKTYYDKALSVYQWAKTNLVNSDGRVADHKIGNNAPGYEDYTYNQGTAIGAAIALYNETKNSAYLNDAKLIADYTKNKMCTNNILPAEGDFNEQGVLKAIFAQYIMQLIKDAGQTQYLSWIRQNVDAGWNNRDKQRDLCWRNYALPAPTGVMQSYESSSIVTFMQLCPPE</sequence>
<dbReference type="InterPro" id="IPR053169">
    <property type="entry name" value="MUG_Protein"/>
</dbReference>
<comment type="caution">
    <text evidence="3">The sequence shown here is derived from an EMBL/GenBank/DDBJ whole genome shotgun (WGS) entry which is preliminary data.</text>
</comment>
<dbReference type="InterPro" id="IPR014512">
    <property type="entry name" value="O_gly_hydro"/>
</dbReference>
<protein>
    <submittedName>
        <fullName evidence="3">Alpha-1,6-mannanase</fullName>
    </submittedName>
</protein>
<gene>
    <name evidence="3" type="ORF">FPZ42_14525</name>
</gene>
<feature type="chain" id="PRO_5021793765" evidence="2">
    <location>
        <begin position="23"/>
        <end position="375"/>
    </location>
</feature>
<dbReference type="GO" id="GO:0005975">
    <property type="term" value="P:carbohydrate metabolic process"/>
    <property type="evidence" value="ECO:0007669"/>
    <property type="project" value="InterPro"/>
</dbReference>
<dbReference type="PIRSF" id="PIRSF021505">
    <property type="entry name" value="O_gly_hdrol"/>
    <property type="match status" value="1"/>
</dbReference>
<evidence type="ECO:0000313" key="3">
    <source>
        <dbReference type="EMBL" id="TWR24965.1"/>
    </source>
</evidence>
<accession>A0A563TZZ4</accession>
<organism evidence="3 4">
    <name type="scientific">Mucilaginibacter achroorhodeus</name>
    <dbReference type="NCBI Taxonomy" id="2599294"/>
    <lineage>
        <taxon>Bacteria</taxon>
        <taxon>Pseudomonadati</taxon>
        <taxon>Bacteroidota</taxon>
        <taxon>Sphingobacteriia</taxon>
        <taxon>Sphingobacteriales</taxon>
        <taxon>Sphingobacteriaceae</taxon>
        <taxon>Mucilaginibacter</taxon>
    </lineage>
</organism>
<dbReference type="OrthoDB" id="6387072at2"/>
<dbReference type="AlphaFoldDB" id="A0A563TZZ4"/>
<reference evidence="3 4" key="1">
    <citation type="submission" date="2019-07" db="EMBL/GenBank/DDBJ databases">
        <authorList>
            <person name="Kim J."/>
        </authorList>
    </citation>
    <scope>NUCLEOTIDE SEQUENCE [LARGE SCALE GENOMIC DNA]</scope>
    <source>
        <strain evidence="3 4">MJ1a</strain>
    </source>
</reference>
<dbReference type="EMBL" id="VOEI01000005">
    <property type="protein sequence ID" value="TWR24965.1"/>
    <property type="molecule type" value="Genomic_DNA"/>
</dbReference>
<evidence type="ECO:0000256" key="1">
    <source>
        <dbReference type="SAM" id="MobiDB-lite"/>
    </source>
</evidence>
<keyword evidence="2" id="KW-0732">Signal</keyword>
<dbReference type="Gene3D" id="1.50.10.20">
    <property type="match status" value="1"/>
</dbReference>
<dbReference type="RefSeq" id="WP_146272377.1">
    <property type="nucleotide sequence ID" value="NZ_VOEI01000005.1"/>
</dbReference>
<dbReference type="Pfam" id="PF03663">
    <property type="entry name" value="Glyco_hydro_76"/>
    <property type="match status" value="1"/>
</dbReference>
<proteinExistence type="predicted"/>
<evidence type="ECO:0000313" key="4">
    <source>
        <dbReference type="Proteomes" id="UP000318010"/>
    </source>
</evidence>
<feature type="signal peptide" evidence="2">
    <location>
        <begin position="1"/>
        <end position="22"/>
    </location>
</feature>
<feature type="region of interest" description="Disordered" evidence="1">
    <location>
        <begin position="23"/>
        <end position="43"/>
    </location>
</feature>
<evidence type="ECO:0000256" key="2">
    <source>
        <dbReference type="SAM" id="SignalP"/>
    </source>
</evidence>